<evidence type="ECO:0008006" key="4">
    <source>
        <dbReference type="Google" id="ProtNLM"/>
    </source>
</evidence>
<dbReference type="OrthoDB" id="9760788at2"/>
<evidence type="ECO:0000313" key="2">
    <source>
        <dbReference type="EMBL" id="CAA0092766.1"/>
    </source>
</evidence>
<evidence type="ECO:0000256" key="1">
    <source>
        <dbReference type="SAM" id="Phobius"/>
    </source>
</evidence>
<gene>
    <name evidence="2" type="ORF">OPDIPICF_03867</name>
</gene>
<protein>
    <recommendedName>
        <fullName evidence="4">PepSY domain-containing protein</fullName>
    </recommendedName>
</protein>
<keyword evidence="1" id="KW-0472">Membrane</keyword>
<keyword evidence="3" id="KW-1185">Reference proteome</keyword>
<accession>A0A5S9NQP0</accession>
<dbReference type="EMBL" id="CACSIO010000002">
    <property type="protein sequence ID" value="CAA0092766.1"/>
    <property type="molecule type" value="Genomic_DNA"/>
</dbReference>
<keyword evidence="1" id="KW-0812">Transmembrane</keyword>
<dbReference type="AlphaFoldDB" id="A0A5S9NQP0"/>
<name>A0A5S9NQP0_9GAMM</name>
<dbReference type="Proteomes" id="UP000441399">
    <property type="component" value="Unassembled WGS sequence"/>
</dbReference>
<reference evidence="2 3" key="1">
    <citation type="submission" date="2019-11" db="EMBL/GenBank/DDBJ databases">
        <authorList>
            <person name="Holert J."/>
        </authorList>
    </citation>
    <scope>NUCLEOTIDE SEQUENCE [LARGE SCALE GENOMIC DNA]</scope>
    <source>
        <strain evidence="2">SB11_3</strain>
    </source>
</reference>
<proteinExistence type="predicted"/>
<feature type="transmembrane region" description="Helical" evidence="1">
    <location>
        <begin position="129"/>
        <end position="150"/>
    </location>
</feature>
<organism evidence="2 3">
    <name type="scientific">BD1-7 clade bacterium</name>
    <dbReference type="NCBI Taxonomy" id="2029982"/>
    <lineage>
        <taxon>Bacteria</taxon>
        <taxon>Pseudomonadati</taxon>
        <taxon>Pseudomonadota</taxon>
        <taxon>Gammaproteobacteria</taxon>
        <taxon>Cellvibrionales</taxon>
        <taxon>Spongiibacteraceae</taxon>
        <taxon>BD1-7 clade</taxon>
    </lineage>
</organism>
<evidence type="ECO:0000313" key="3">
    <source>
        <dbReference type="Proteomes" id="UP000441399"/>
    </source>
</evidence>
<sequence length="162" mass="18038">MPAESAICDRNNGLTAYITLLTSELAAVSDQKRDVLLWIFRKSHTLPTDAIENTQVHHAFGRDYPQVMKRLPVTRLAFNDNNGTRVFVETRTGLVAGMGTQAHGLHSLHFMMLHKYRFLNGLGTTNRDLVITALVLGIVGVCLLGLSMLIRRRVRRGKSGVI</sequence>
<keyword evidence="1" id="KW-1133">Transmembrane helix</keyword>